<feature type="transmembrane region" description="Helical" evidence="1">
    <location>
        <begin position="153"/>
        <end position="181"/>
    </location>
</feature>
<reference evidence="2 3" key="1">
    <citation type="submission" date="2019-12" db="EMBL/GenBank/DDBJ databases">
        <title>Paenibacillus sp. nov. sp. isolated from soil.</title>
        <authorList>
            <person name="Kim J."/>
            <person name="Jeong S.E."/>
            <person name="Jung H.S."/>
            <person name="Jeon C.O."/>
        </authorList>
    </citation>
    <scope>NUCLEOTIDE SEQUENCE [LARGE SCALE GENOMIC DNA]</scope>
    <source>
        <strain evidence="2 3">5J-6</strain>
    </source>
</reference>
<proteinExistence type="predicted"/>
<dbReference type="PANTHER" id="PTHR36832:SF1">
    <property type="entry name" value="SLR1174 PROTEIN"/>
    <property type="match status" value="1"/>
</dbReference>
<dbReference type="PANTHER" id="PTHR36832">
    <property type="entry name" value="SLR1174 PROTEIN-RELATED"/>
    <property type="match status" value="1"/>
</dbReference>
<sequence>MAREGWNLNSWSKSVKYVFIGKITLRNQFAYVADFLIRSLFLLLILYIFLQLWQTTFHGEGTETIAGYSFKQIMWYLVVTESMILASPSLCTRVEEEVKSGDIVFKFVRPVNFVVFHYVEYMSEAAIRFIVNGILGTILGLLIIGTPHFGYGLLWLPLIALCGFTINFLLNMVLALCAFWVEETRGLEFVYNKFLFTIGGMLMPLELFPDALQQVGRWLPFQTIVYLPAKTTVAFEASKLAGAITTQLIWMLVIGVIVFLVYRKGVTKLNVNGG</sequence>
<accession>A0A6L8UTK7</accession>
<keyword evidence="1" id="KW-0812">Transmembrane</keyword>
<keyword evidence="1" id="KW-0472">Membrane</keyword>
<dbReference type="InterPro" id="IPR010390">
    <property type="entry name" value="ABC-2_transporter-like"/>
</dbReference>
<gene>
    <name evidence="2" type="ORF">GQF01_04990</name>
</gene>
<feature type="transmembrane region" description="Helical" evidence="1">
    <location>
        <begin position="240"/>
        <end position="262"/>
    </location>
</feature>
<evidence type="ECO:0000256" key="1">
    <source>
        <dbReference type="SAM" id="Phobius"/>
    </source>
</evidence>
<dbReference type="Pfam" id="PF06182">
    <property type="entry name" value="ABC2_membrane_6"/>
    <property type="match status" value="1"/>
</dbReference>
<feature type="transmembrane region" description="Helical" evidence="1">
    <location>
        <begin position="73"/>
        <end position="91"/>
    </location>
</feature>
<dbReference type="AlphaFoldDB" id="A0A6L8UTK7"/>
<comment type="caution">
    <text evidence="2">The sequence shown here is derived from an EMBL/GenBank/DDBJ whole genome shotgun (WGS) entry which is preliminary data.</text>
</comment>
<keyword evidence="1" id="KW-1133">Transmembrane helix</keyword>
<organism evidence="2 3">
    <name type="scientific">Paenibacillus silvestris</name>
    <dbReference type="NCBI Taxonomy" id="2606219"/>
    <lineage>
        <taxon>Bacteria</taxon>
        <taxon>Bacillati</taxon>
        <taxon>Bacillota</taxon>
        <taxon>Bacilli</taxon>
        <taxon>Bacillales</taxon>
        <taxon>Paenibacillaceae</taxon>
        <taxon>Paenibacillus</taxon>
    </lineage>
</organism>
<keyword evidence="3" id="KW-1185">Reference proteome</keyword>
<dbReference type="EMBL" id="WTUZ01000010">
    <property type="protein sequence ID" value="MZQ81483.1"/>
    <property type="molecule type" value="Genomic_DNA"/>
</dbReference>
<evidence type="ECO:0000313" key="2">
    <source>
        <dbReference type="EMBL" id="MZQ81483.1"/>
    </source>
</evidence>
<feature type="transmembrane region" description="Helical" evidence="1">
    <location>
        <begin position="125"/>
        <end position="146"/>
    </location>
</feature>
<name>A0A6L8UTK7_9BACL</name>
<dbReference type="Proteomes" id="UP000481087">
    <property type="component" value="Unassembled WGS sequence"/>
</dbReference>
<feature type="transmembrane region" description="Helical" evidence="1">
    <location>
        <begin position="35"/>
        <end position="53"/>
    </location>
</feature>
<protein>
    <submittedName>
        <fullName evidence="2">ABC transporter permease</fullName>
    </submittedName>
</protein>
<evidence type="ECO:0000313" key="3">
    <source>
        <dbReference type="Proteomes" id="UP000481087"/>
    </source>
</evidence>